<accession>A0AAJ2PXP5</accession>
<reference evidence="1" key="1">
    <citation type="journal article" date="2023" name="Microb. Genom.">
        <title>Mesoterricola silvestris gen. nov., sp. nov., Mesoterricola sediminis sp. nov., Geothrix oryzae sp. nov., Geothrix edaphica sp. nov., Geothrix rubra sp. nov., and Geothrix limicola sp. nov., six novel members of Acidobacteriota isolated from soils.</title>
        <authorList>
            <person name="Weisberg A.J."/>
            <person name="Pearce E."/>
            <person name="Kramer C.G."/>
            <person name="Chang J.H."/>
            <person name="Clarke C.R."/>
        </authorList>
    </citation>
    <scope>NUCLEOTIDE SEQUENCE</scope>
    <source>
        <strain evidence="1">ND06-05F</strain>
    </source>
</reference>
<proteinExistence type="predicted"/>
<dbReference type="AlphaFoldDB" id="A0AAJ2PXP5"/>
<dbReference type="Proteomes" id="UP001273589">
    <property type="component" value="Unassembled WGS sequence"/>
</dbReference>
<evidence type="ECO:0000313" key="2">
    <source>
        <dbReference type="Proteomes" id="UP001273589"/>
    </source>
</evidence>
<organism evidence="1 2">
    <name type="scientific">Streptomyces europaeiscabiei</name>
    <dbReference type="NCBI Taxonomy" id="146819"/>
    <lineage>
        <taxon>Bacteria</taxon>
        <taxon>Bacillati</taxon>
        <taxon>Actinomycetota</taxon>
        <taxon>Actinomycetes</taxon>
        <taxon>Kitasatosporales</taxon>
        <taxon>Streptomycetaceae</taxon>
        <taxon>Streptomyces</taxon>
    </lineage>
</organism>
<name>A0AAJ2PXP5_9ACTN</name>
<dbReference type="RefSeq" id="WP_159024610.1">
    <property type="nucleotide sequence ID" value="NZ_CP109154.1"/>
</dbReference>
<evidence type="ECO:0000313" key="1">
    <source>
        <dbReference type="EMBL" id="MDX3135635.1"/>
    </source>
</evidence>
<gene>
    <name evidence="1" type="ORF">PV367_38900</name>
</gene>
<sequence>MHRKPVLARLFVVPTVRAGSAGLAVQTALTASAAACADTEVLVARGT</sequence>
<comment type="caution">
    <text evidence="1">The sequence shown here is derived from an EMBL/GenBank/DDBJ whole genome shotgun (WGS) entry which is preliminary data.</text>
</comment>
<protein>
    <submittedName>
        <fullName evidence="1">Uncharacterized protein</fullName>
    </submittedName>
</protein>
<dbReference type="EMBL" id="JARAWN010000432">
    <property type="protein sequence ID" value="MDX3135635.1"/>
    <property type="molecule type" value="Genomic_DNA"/>
</dbReference>